<evidence type="ECO:0000256" key="1">
    <source>
        <dbReference type="SAM" id="MobiDB-lite"/>
    </source>
</evidence>
<accession>A0A164WML4</accession>
<feature type="signal peptide" evidence="2">
    <location>
        <begin position="1"/>
        <end position="23"/>
    </location>
</feature>
<feature type="chain" id="PRO_5007854139" evidence="2">
    <location>
        <begin position="24"/>
        <end position="158"/>
    </location>
</feature>
<gene>
    <name evidence="3" type="ORF">DCAR_020649</name>
    <name evidence="4" type="ORF">DCAR_0625707</name>
</gene>
<name>A0A164WML4_DAUCS</name>
<organism evidence="3">
    <name type="scientific">Daucus carota subsp. sativus</name>
    <name type="common">Carrot</name>
    <dbReference type="NCBI Taxonomy" id="79200"/>
    <lineage>
        <taxon>Eukaryota</taxon>
        <taxon>Viridiplantae</taxon>
        <taxon>Streptophyta</taxon>
        <taxon>Embryophyta</taxon>
        <taxon>Tracheophyta</taxon>
        <taxon>Spermatophyta</taxon>
        <taxon>Magnoliopsida</taxon>
        <taxon>eudicotyledons</taxon>
        <taxon>Gunneridae</taxon>
        <taxon>Pentapetalae</taxon>
        <taxon>asterids</taxon>
        <taxon>campanulids</taxon>
        <taxon>Apiales</taxon>
        <taxon>Apiaceae</taxon>
        <taxon>Apioideae</taxon>
        <taxon>Scandiceae</taxon>
        <taxon>Daucinae</taxon>
        <taxon>Daucus</taxon>
        <taxon>Daucus sect. Daucus</taxon>
    </lineage>
</organism>
<keyword evidence="2" id="KW-0732">Signal</keyword>
<evidence type="ECO:0000313" key="4">
    <source>
        <dbReference type="EMBL" id="WOH06282.1"/>
    </source>
</evidence>
<feature type="compositionally biased region" description="Basic and acidic residues" evidence="1">
    <location>
        <begin position="91"/>
        <end position="104"/>
    </location>
</feature>
<sequence length="158" mass="17623">MEKSVAFLFTVLLLHSYVLSTAASGRKLLEEKMVVARRLNAVNMKDYDPAEANPKHDPSRNPDFDHPTDPHDQPPHQADPPRPADPPHQADPLRDTQPPHESTDPPRVAQPPHESAPFNDRSSILHHPHHQRHPKPMQTQAPVLNIPVPATINTGSQP</sequence>
<keyword evidence="5" id="KW-1185">Reference proteome</keyword>
<feature type="region of interest" description="Disordered" evidence="1">
    <location>
        <begin position="45"/>
        <end position="158"/>
    </location>
</feature>
<dbReference type="AlphaFoldDB" id="A0A164WML4"/>
<evidence type="ECO:0000256" key="2">
    <source>
        <dbReference type="SAM" id="SignalP"/>
    </source>
</evidence>
<feature type="compositionally biased region" description="Pro residues" evidence="1">
    <location>
        <begin position="77"/>
        <end position="86"/>
    </location>
</feature>
<dbReference type="KEGG" id="dcr:108224441"/>
<evidence type="ECO:0000313" key="3">
    <source>
        <dbReference type="EMBL" id="KZM91986.1"/>
    </source>
</evidence>
<dbReference type="Gramene" id="KZM91986">
    <property type="protein sequence ID" value="KZM91986"/>
    <property type="gene ID" value="DCAR_020649"/>
</dbReference>
<proteinExistence type="predicted"/>
<evidence type="ECO:0000313" key="5">
    <source>
        <dbReference type="Proteomes" id="UP000077755"/>
    </source>
</evidence>
<feature type="compositionally biased region" description="Basic and acidic residues" evidence="1">
    <location>
        <begin position="45"/>
        <end position="74"/>
    </location>
</feature>
<protein>
    <submittedName>
        <fullName evidence="3">Uncharacterized protein</fullName>
    </submittedName>
</protein>
<dbReference type="Proteomes" id="UP000077755">
    <property type="component" value="Chromosome 6"/>
</dbReference>
<dbReference type="EMBL" id="CP093348">
    <property type="protein sequence ID" value="WOH06282.1"/>
    <property type="molecule type" value="Genomic_DNA"/>
</dbReference>
<reference evidence="4" key="2">
    <citation type="submission" date="2022-03" db="EMBL/GenBank/DDBJ databases">
        <title>Draft title - Genomic analysis of global carrot germplasm unveils the trajectory of domestication and the origin of high carotenoid orange carrot.</title>
        <authorList>
            <person name="Iorizzo M."/>
            <person name="Ellison S."/>
            <person name="Senalik D."/>
            <person name="Macko-Podgorni A."/>
            <person name="Grzebelus D."/>
            <person name="Bostan H."/>
            <person name="Rolling W."/>
            <person name="Curaba J."/>
            <person name="Simon P."/>
        </authorList>
    </citation>
    <scope>NUCLEOTIDE SEQUENCE</scope>
    <source>
        <tissue evidence="4">Leaf</tissue>
    </source>
</reference>
<feature type="compositionally biased region" description="Basic residues" evidence="1">
    <location>
        <begin position="124"/>
        <end position="135"/>
    </location>
</feature>
<dbReference type="EMBL" id="LNRQ01000006">
    <property type="protein sequence ID" value="KZM91986.1"/>
    <property type="molecule type" value="Genomic_DNA"/>
</dbReference>
<reference evidence="3" key="1">
    <citation type="journal article" date="2016" name="Nat. Genet.">
        <title>A high-quality carrot genome assembly provides new insights into carotenoid accumulation and asterid genome evolution.</title>
        <authorList>
            <person name="Iorizzo M."/>
            <person name="Ellison S."/>
            <person name="Senalik D."/>
            <person name="Zeng P."/>
            <person name="Satapoomin P."/>
            <person name="Huang J."/>
            <person name="Bowman M."/>
            <person name="Iovene M."/>
            <person name="Sanseverino W."/>
            <person name="Cavagnaro P."/>
            <person name="Yildiz M."/>
            <person name="Macko-Podgorni A."/>
            <person name="Moranska E."/>
            <person name="Grzebelus E."/>
            <person name="Grzebelus D."/>
            <person name="Ashrafi H."/>
            <person name="Zheng Z."/>
            <person name="Cheng S."/>
            <person name="Spooner D."/>
            <person name="Van Deynze A."/>
            <person name="Simon P."/>
        </authorList>
    </citation>
    <scope>NUCLEOTIDE SEQUENCE [LARGE SCALE GENOMIC DNA]</scope>
    <source>
        <tissue evidence="3">Leaf</tissue>
    </source>
</reference>